<feature type="region of interest" description="Disordered" evidence="8">
    <location>
        <begin position="1"/>
        <end position="40"/>
    </location>
</feature>
<dbReference type="PANTHER" id="PTHR23183">
    <property type="entry name" value="NOP14"/>
    <property type="match status" value="1"/>
</dbReference>
<comment type="function">
    <text evidence="6">Involved in nucleolar processing of pre-18S ribosomal RNA. Has a role in the nuclear export of 40S pre-ribosomal subunit to the cytoplasm.</text>
</comment>
<keyword evidence="10" id="KW-1185">Reference proteome</keyword>
<protein>
    <recommendedName>
        <fullName evidence="11">Nucleolar protein 14</fullName>
    </recommendedName>
</protein>
<dbReference type="GO" id="GO:0032040">
    <property type="term" value="C:small-subunit processome"/>
    <property type="evidence" value="ECO:0007669"/>
    <property type="project" value="InterPro"/>
</dbReference>
<dbReference type="GO" id="GO:0030692">
    <property type="term" value="C:Noc4p-Nop14p complex"/>
    <property type="evidence" value="ECO:0007669"/>
    <property type="project" value="TreeGrafter"/>
</dbReference>
<dbReference type="AlphaFoldDB" id="A0A0L0G4E3"/>
<evidence type="ECO:0008006" key="11">
    <source>
        <dbReference type="Google" id="ProtNLM"/>
    </source>
</evidence>
<dbReference type="eggNOG" id="KOG2147">
    <property type="taxonomic scope" value="Eukaryota"/>
</dbReference>
<feature type="compositionally biased region" description="Basic and acidic residues" evidence="8">
    <location>
        <begin position="1"/>
        <end position="11"/>
    </location>
</feature>
<feature type="region of interest" description="Disordered" evidence="8">
    <location>
        <begin position="70"/>
        <end position="103"/>
    </location>
</feature>
<dbReference type="STRING" id="667725.A0A0L0G4E3"/>
<feature type="compositionally biased region" description="Basic and acidic residues" evidence="8">
    <location>
        <begin position="76"/>
        <end position="103"/>
    </location>
</feature>
<evidence type="ECO:0000256" key="2">
    <source>
        <dbReference type="ARBA" id="ARBA00007466"/>
    </source>
</evidence>
<reference evidence="9 10" key="1">
    <citation type="submission" date="2011-02" db="EMBL/GenBank/DDBJ databases">
        <title>The Genome Sequence of Sphaeroforma arctica JP610.</title>
        <authorList>
            <consortium name="The Broad Institute Genome Sequencing Platform"/>
            <person name="Russ C."/>
            <person name="Cuomo C."/>
            <person name="Young S.K."/>
            <person name="Zeng Q."/>
            <person name="Gargeya S."/>
            <person name="Alvarado L."/>
            <person name="Berlin A."/>
            <person name="Chapman S.B."/>
            <person name="Chen Z."/>
            <person name="Freedman E."/>
            <person name="Gellesch M."/>
            <person name="Goldberg J."/>
            <person name="Griggs A."/>
            <person name="Gujja S."/>
            <person name="Heilman E."/>
            <person name="Heiman D."/>
            <person name="Howarth C."/>
            <person name="Mehta T."/>
            <person name="Neiman D."/>
            <person name="Pearson M."/>
            <person name="Roberts A."/>
            <person name="Saif S."/>
            <person name="Shea T."/>
            <person name="Shenoy N."/>
            <person name="Sisk P."/>
            <person name="Stolte C."/>
            <person name="Sykes S."/>
            <person name="White J."/>
            <person name="Yandava C."/>
            <person name="Burger G."/>
            <person name="Gray M.W."/>
            <person name="Holland P.W.H."/>
            <person name="King N."/>
            <person name="Lang F.B.F."/>
            <person name="Roger A.J."/>
            <person name="Ruiz-Trillo I."/>
            <person name="Haas B."/>
            <person name="Nusbaum C."/>
            <person name="Birren B."/>
        </authorList>
    </citation>
    <scope>NUCLEOTIDE SEQUENCE [LARGE SCALE GENOMIC DNA]</scope>
    <source>
        <strain evidence="9 10">JP610</strain>
    </source>
</reference>
<sequence length="912" mass="101034">MLKRFAVERQKRREKSAVYNLGDDGAGVGGSLGNHTTMSEDEEEEMFLTHGGRSLAEIDDFDERDLRLSDDEEVDGDTRYNTELHFGGFEKESERKPGDKPLTRKEIMMEVVKKSKLYKMERQNEKIENLEKIEELDDYLGEIMKEGRLHVHTDDTREAEKKVNRVDRDDYDLSVRALAYELKAKATDRLKTDEEIATEALEELRTLEANRLRRMRGEAVQVDSKSVKKHTTQSAAAAALALQSVEDLDGNLMLDKDENEVYYENGQMMYKGKEVDLSKGLPSAYGGEGVTSSEEEGEGSAESEAEDCADESGGESDEEQATSGQANGERGSDEEEGSSEGESEMDSDVADSGDSGDDEPKAKTKKRPAPLTAKQRKEIAAAAAKELPYTYKMPEDIEGFAGLLADHTATDILTIISRLRSCYHVSLTATNREALGTLFGFVVQYAMAVAGGDIDPAVDADSDGDMEAQVVALLDGLSLCLYEMAVITPTAACEAFRHHLKQATDYLTSVGKKGKGGTSSRKRVILGPILYLLRLVMLLFPVSDLQHPVTTGAAMLMSQILTVVVPRNQSDLSSQLFCASMLGQFVAESHRFVPAAVNFITGVVGGFALGNDWSTELPSPEVESIVDNKPGEAEAEAEVEAPKKTSSKKRIRAQQSSAKADGNSAQQSVEQPSAKRCGVCARSYYAMLHPTAAKVPGLLKMDDIDTCQELEIQKMAFRDLLVLGDDDGSFSTDGVRLNTLSAAVDLLAHFTTIYSTYKCFDSLFQPAAHHLKHIIEHTQTLPADLKNRAISLDAALTKETANCVMNRAHLMLQKFKPVALRQFNPKFEDRYMHGMSFDPDKDRRERKKLKYLHKQELKGAKRELKQDAQFIARQKLKDKMEADEDRSQKVKRLYGILQDSQAEGNSLKRMKK</sequence>
<dbReference type="RefSeq" id="XP_014157661.1">
    <property type="nucleotide sequence ID" value="XM_014302186.1"/>
</dbReference>
<keyword evidence="5" id="KW-0539">Nucleus</keyword>
<evidence type="ECO:0000256" key="1">
    <source>
        <dbReference type="ARBA" id="ARBA00004604"/>
    </source>
</evidence>
<dbReference type="Proteomes" id="UP000054560">
    <property type="component" value="Unassembled WGS sequence"/>
</dbReference>
<evidence type="ECO:0000256" key="7">
    <source>
        <dbReference type="SAM" id="Coils"/>
    </source>
</evidence>
<evidence type="ECO:0000256" key="5">
    <source>
        <dbReference type="ARBA" id="ARBA00023242"/>
    </source>
</evidence>
<gene>
    <name evidence="9" type="ORF">SARC_04009</name>
</gene>
<evidence type="ECO:0000256" key="4">
    <source>
        <dbReference type="ARBA" id="ARBA00022552"/>
    </source>
</evidence>
<dbReference type="InterPro" id="IPR007276">
    <property type="entry name" value="Nop14"/>
</dbReference>
<feature type="compositionally biased region" description="Acidic residues" evidence="8">
    <location>
        <begin position="332"/>
        <end position="357"/>
    </location>
</feature>
<feature type="compositionally biased region" description="Acidic residues" evidence="8">
    <location>
        <begin position="293"/>
        <end position="320"/>
    </location>
</feature>
<name>A0A0L0G4E3_9EUKA</name>
<evidence type="ECO:0000256" key="8">
    <source>
        <dbReference type="SAM" id="MobiDB-lite"/>
    </source>
</evidence>
<dbReference type="GO" id="GO:0030490">
    <property type="term" value="P:maturation of SSU-rRNA"/>
    <property type="evidence" value="ECO:0007669"/>
    <property type="project" value="TreeGrafter"/>
</dbReference>
<feature type="coiled-coil region" evidence="7">
    <location>
        <begin position="854"/>
        <end position="893"/>
    </location>
</feature>
<accession>A0A0L0G4E3</accession>
<feature type="region of interest" description="Disordered" evidence="8">
    <location>
        <begin position="621"/>
        <end position="670"/>
    </location>
</feature>
<comment type="subcellular location">
    <subcellularLocation>
        <location evidence="1">Nucleus</location>
        <location evidence="1">Nucleolus</location>
    </subcellularLocation>
</comment>
<feature type="compositionally biased region" description="Polar residues" evidence="8">
    <location>
        <begin position="653"/>
        <end position="670"/>
    </location>
</feature>
<evidence type="ECO:0000256" key="6">
    <source>
        <dbReference type="ARBA" id="ARBA00024695"/>
    </source>
</evidence>
<evidence type="ECO:0000256" key="3">
    <source>
        <dbReference type="ARBA" id="ARBA00022517"/>
    </source>
</evidence>
<keyword evidence="4" id="KW-0698">rRNA processing</keyword>
<organism evidence="9 10">
    <name type="scientific">Sphaeroforma arctica JP610</name>
    <dbReference type="NCBI Taxonomy" id="667725"/>
    <lineage>
        <taxon>Eukaryota</taxon>
        <taxon>Ichthyosporea</taxon>
        <taxon>Ichthyophonida</taxon>
        <taxon>Sphaeroforma</taxon>
    </lineage>
</organism>
<dbReference type="PANTHER" id="PTHR23183:SF0">
    <property type="entry name" value="NUCLEOLAR PROTEIN 14"/>
    <property type="match status" value="1"/>
</dbReference>
<feature type="region of interest" description="Disordered" evidence="8">
    <location>
        <begin position="282"/>
        <end position="377"/>
    </location>
</feature>
<proteinExistence type="inferred from homology"/>
<dbReference type="EMBL" id="KQ241811">
    <property type="protein sequence ID" value="KNC83759.1"/>
    <property type="molecule type" value="Genomic_DNA"/>
</dbReference>
<dbReference type="OrthoDB" id="441771at2759"/>
<keyword evidence="3" id="KW-0690">Ribosome biogenesis</keyword>
<comment type="similarity">
    <text evidence="2">Belongs to the NOP14 family.</text>
</comment>
<dbReference type="Pfam" id="PF04147">
    <property type="entry name" value="Nop14"/>
    <property type="match status" value="1"/>
</dbReference>
<evidence type="ECO:0000313" key="10">
    <source>
        <dbReference type="Proteomes" id="UP000054560"/>
    </source>
</evidence>
<dbReference type="GeneID" id="25904513"/>
<keyword evidence="7" id="KW-0175">Coiled coil</keyword>
<evidence type="ECO:0000313" key="9">
    <source>
        <dbReference type="EMBL" id="KNC83759.1"/>
    </source>
</evidence>